<feature type="domain" description="DUF8040" evidence="1">
    <location>
        <begin position="117"/>
        <end position="169"/>
    </location>
</feature>
<dbReference type="InterPro" id="IPR058353">
    <property type="entry name" value="DUF8040"/>
</dbReference>
<dbReference type="Pfam" id="PF26138">
    <property type="entry name" value="DUF8040"/>
    <property type="match status" value="1"/>
</dbReference>
<evidence type="ECO:0000313" key="3">
    <source>
        <dbReference type="Proteomes" id="UP000092600"/>
    </source>
</evidence>
<dbReference type="EMBL" id="LSRQ01006176">
    <property type="protein sequence ID" value="OAY66485.1"/>
    <property type="molecule type" value="Genomic_DNA"/>
</dbReference>
<protein>
    <recommendedName>
        <fullName evidence="1">DUF8040 domain-containing protein</fullName>
    </recommendedName>
</protein>
<sequence length="169" mass="19801">MTGERRWVPVKPRLTSQSRIVRSIHYTYPRSSAGQLRLPLPEVLRRPSLDRVTTATQNRLMAGAIIRQTFSSPLVANLMTFLDEEEDYWEKVHALLIEERDFSFRSTIYKQPCRTRPFTSHQLIHDILSGHPNRGYQHFMMTTTMFIRLQDELVEKGCIQSTRHLTADE</sequence>
<evidence type="ECO:0000259" key="1">
    <source>
        <dbReference type="Pfam" id="PF26138"/>
    </source>
</evidence>
<dbReference type="AlphaFoldDB" id="A0A199UPD1"/>
<dbReference type="Proteomes" id="UP000092600">
    <property type="component" value="Unassembled WGS sequence"/>
</dbReference>
<proteinExistence type="predicted"/>
<reference evidence="2 3" key="1">
    <citation type="journal article" date="2016" name="DNA Res.">
        <title>The draft genome of MD-2 pineapple using hybrid error correction of long reads.</title>
        <authorList>
            <person name="Redwan R.M."/>
            <person name="Saidin A."/>
            <person name="Kumar S.V."/>
        </authorList>
    </citation>
    <scope>NUCLEOTIDE SEQUENCE [LARGE SCALE GENOMIC DNA]</scope>
    <source>
        <strain evidence="3">cv. MD2</strain>
        <tissue evidence="2">Leaf</tissue>
    </source>
</reference>
<evidence type="ECO:0000313" key="2">
    <source>
        <dbReference type="EMBL" id="OAY66485.1"/>
    </source>
</evidence>
<comment type="caution">
    <text evidence="2">The sequence shown here is derived from an EMBL/GenBank/DDBJ whole genome shotgun (WGS) entry which is preliminary data.</text>
</comment>
<gene>
    <name evidence="2" type="ORF">ACMD2_17618</name>
</gene>
<accession>A0A199UPD1</accession>
<organism evidence="2 3">
    <name type="scientific">Ananas comosus</name>
    <name type="common">Pineapple</name>
    <name type="synonym">Ananas ananas</name>
    <dbReference type="NCBI Taxonomy" id="4615"/>
    <lineage>
        <taxon>Eukaryota</taxon>
        <taxon>Viridiplantae</taxon>
        <taxon>Streptophyta</taxon>
        <taxon>Embryophyta</taxon>
        <taxon>Tracheophyta</taxon>
        <taxon>Spermatophyta</taxon>
        <taxon>Magnoliopsida</taxon>
        <taxon>Liliopsida</taxon>
        <taxon>Poales</taxon>
        <taxon>Bromeliaceae</taxon>
        <taxon>Bromelioideae</taxon>
        <taxon>Ananas</taxon>
    </lineage>
</organism>
<name>A0A199UPD1_ANACO</name>